<protein>
    <submittedName>
        <fullName evidence="1">Uncharacterized protein</fullName>
    </submittedName>
</protein>
<dbReference type="KEGG" id="vg:30313577"/>
<dbReference type="RefSeq" id="YP_009237241.1">
    <property type="nucleotide sequence ID" value="NC_029548.1"/>
</dbReference>
<dbReference type="Proteomes" id="UP000202991">
    <property type="component" value="Segment"/>
</dbReference>
<evidence type="ECO:0000313" key="1">
    <source>
        <dbReference type="EMBL" id="AML61171.1"/>
    </source>
</evidence>
<sequence>MPVLAKFGTTVFFSGCTLFCGDKLMGCCSGSVECGGNVRCVFSNAELRLVEDGFVDSDAGVVGILRDVGGWVEKMEFEDGVVYVYKTNVGGNGVFEPMYIYGENKAHIPVLLVSVSSEIGAYGND</sequence>
<reference evidence="1 2" key="1">
    <citation type="journal article" date="2016" name="Proc. Natl. Acad. Sci. U.S.A.">
        <title>A virus of hyperthermophilic archaea with a unique architecture among DNA viruses.</title>
        <authorList>
            <person name="Rensen E.I."/>
            <person name="Mochizuki T."/>
            <person name="Quemin E."/>
            <person name="Schouten S."/>
            <person name="Krupovic M."/>
            <person name="Prangishvili D."/>
        </authorList>
    </citation>
    <scope>NUCLEOTIDE SEQUENCE [LARGE SCALE GENOMIC DNA]</scope>
    <source>
        <strain evidence="1">1</strain>
    </source>
</reference>
<keyword evidence="2" id="KW-1185">Reference proteome</keyword>
<name>A0A140F3L1_PFV1</name>
<proteinExistence type="predicted"/>
<accession>A0A140F3L1</accession>
<organism evidence="1 2">
    <name type="scientific">Pyrobaculum filamentous virus 1</name>
    <name type="common">PFV1</name>
    <dbReference type="NCBI Taxonomy" id="1805492"/>
    <lineage>
        <taxon>Viruses</taxon>
        <taxon>Adnaviria</taxon>
        <taxon>Zilligvirae</taxon>
        <taxon>Taleaviricota</taxon>
        <taxon>Tokiviricetes</taxon>
        <taxon>Primavirales</taxon>
        <taxon>Tristromaviridae</taxon>
        <taxon>Alphatristromavirus</taxon>
        <taxon>Alphatristromavirus pozzuoliense</taxon>
    </lineage>
</organism>
<evidence type="ECO:0000313" key="2">
    <source>
        <dbReference type="Proteomes" id="UP000202991"/>
    </source>
</evidence>
<dbReference type="EMBL" id="KU307456">
    <property type="protein sequence ID" value="AML61171.1"/>
    <property type="molecule type" value="Genomic_DNA"/>
</dbReference>
<dbReference type="GeneID" id="30313577"/>